<dbReference type="EMBL" id="DXFX01000077">
    <property type="protein sequence ID" value="HIX08031.1"/>
    <property type="molecule type" value="Genomic_DNA"/>
</dbReference>
<dbReference type="AlphaFoldDB" id="A0A9D1V8E1"/>
<protein>
    <submittedName>
        <fullName evidence="2">Dienelactone hydrolase family protein</fullName>
    </submittedName>
</protein>
<reference evidence="2" key="2">
    <citation type="submission" date="2021-04" db="EMBL/GenBank/DDBJ databases">
        <authorList>
            <person name="Gilroy R."/>
        </authorList>
    </citation>
    <scope>NUCLEOTIDE SEQUENCE</scope>
    <source>
        <strain evidence="2">811</strain>
    </source>
</reference>
<dbReference type="Gene3D" id="3.40.50.1820">
    <property type="entry name" value="alpha/beta hydrolase"/>
    <property type="match status" value="1"/>
</dbReference>
<dbReference type="GO" id="GO:0016787">
    <property type="term" value="F:hydrolase activity"/>
    <property type="evidence" value="ECO:0007669"/>
    <property type="project" value="UniProtKB-KW"/>
</dbReference>
<dbReference type="SUPFAM" id="SSF53474">
    <property type="entry name" value="alpha/beta-Hydrolases"/>
    <property type="match status" value="1"/>
</dbReference>
<gene>
    <name evidence="2" type="ORF">H9741_06145</name>
</gene>
<dbReference type="Pfam" id="PF01738">
    <property type="entry name" value="DLH"/>
    <property type="match status" value="1"/>
</dbReference>
<evidence type="ECO:0000313" key="3">
    <source>
        <dbReference type="Proteomes" id="UP000824204"/>
    </source>
</evidence>
<feature type="domain" description="Dienelactone hydrolase" evidence="1">
    <location>
        <begin position="65"/>
        <end position="254"/>
    </location>
</feature>
<dbReference type="InterPro" id="IPR002925">
    <property type="entry name" value="Dienelactn_hydro"/>
</dbReference>
<proteinExistence type="predicted"/>
<name>A0A9D1V8E1_9FIRM</name>
<keyword evidence="2" id="KW-0378">Hydrolase</keyword>
<organism evidence="2 3">
    <name type="scientific">Candidatus Borkfalkia faecipullorum</name>
    <dbReference type="NCBI Taxonomy" id="2838510"/>
    <lineage>
        <taxon>Bacteria</taxon>
        <taxon>Bacillati</taxon>
        <taxon>Bacillota</taxon>
        <taxon>Clostridia</taxon>
        <taxon>Christensenellales</taxon>
        <taxon>Christensenellaceae</taxon>
        <taxon>Candidatus Borkfalkia</taxon>
    </lineage>
</organism>
<sequence length="562" mass="63420">MANKILTPITLWSGFDDTLPVEATVLEERTEEKMLLRAVRFPGRAVGGERVNIFARSGMPAEGNSFPALLVLPDYESTADETLIRRFVRKGYVVLMPDYRGKYTDGDFNYTAYPQSISYANYKEAGEHLDFAEPSAKETCWYEWTAVARYCVKYLQSLPYVGKIGVIGTKAGGDIAFQLAATAEGLSCAIPVCAGGWRAYRGVHKFGENTELAMNDERYRFLAGVDAQAYAQYVKCPVLMLCASNDTRFDADRAFDTFARINPAMDKTFFFSARYCDCIGNTGMKDLDLFVDKYLKDREVFIPAPVEISIEEDEGELVARIRFDPNGEVTYCEVYLSEDTENSALRNWTRCELKREEGEDEQIFRLNAYKKSTRVFAFAKAKYSCGFAVSSKIAVKKPDKVYTNMTDKCRILYSSENKFDSFVLDDPSQKVMADCFLDAGDAPIRMIKGPHGINGIYSPFGLKLFRIGEERFRPTPNALLKLDVYSAAPGILRICVGASKNGVLEKYFCYLRLSGGECWADRVLYAKDFKTEENRPLSQFSDANYITFSSEGEFCINNLLWL</sequence>
<accession>A0A9D1V8E1</accession>
<dbReference type="InterPro" id="IPR029058">
    <property type="entry name" value="AB_hydrolase_fold"/>
</dbReference>
<comment type="caution">
    <text evidence="2">The sequence shown here is derived from an EMBL/GenBank/DDBJ whole genome shotgun (WGS) entry which is preliminary data.</text>
</comment>
<reference evidence="2" key="1">
    <citation type="journal article" date="2021" name="PeerJ">
        <title>Extensive microbial diversity within the chicken gut microbiome revealed by metagenomics and culture.</title>
        <authorList>
            <person name="Gilroy R."/>
            <person name="Ravi A."/>
            <person name="Getino M."/>
            <person name="Pursley I."/>
            <person name="Horton D.L."/>
            <person name="Alikhan N.F."/>
            <person name="Baker D."/>
            <person name="Gharbi K."/>
            <person name="Hall N."/>
            <person name="Watson M."/>
            <person name="Adriaenssens E.M."/>
            <person name="Foster-Nyarko E."/>
            <person name="Jarju S."/>
            <person name="Secka A."/>
            <person name="Antonio M."/>
            <person name="Oren A."/>
            <person name="Chaudhuri R.R."/>
            <person name="La Ragione R."/>
            <person name="Hildebrand F."/>
            <person name="Pallen M.J."/>
        </authorList>
    </citation>
    <scope>NUCLEOTIDE SEQUENCE</scope>
    <source>
        <strain evidence="2">811</strain>
    </source>
</reference>
<evidence type="ECO:0000313" key="2">
    <source>
        <dbReference type="EMBL" id="HIX08031.1"/>
    </source>
</evidence>
<dbReference type="Proteomes" id="UP000824204">
    <property type="component" value="Unassembled WGS sequence"/>
</dbReference>
<evidence type="ECO:0000259" key="1">
    <source>
        <dbReference type="Pfam" id="PF01738"/>
    </source>
</evidence>